<reference evidence="1 2" key="1">
    <citation type="journal article" date="2011" name="Science">
        <title>The ecoresponsive genome of Daphnia pulex.</title>
        <authorList>
            <person name="Colbourne J.K."/>
            <person name="Pfrender M.E."/>
            <person name="Gilbert D."/>
            <person name="Thomas W.K."/>
            <person name="Tucker A."/>
            <person name="Oakley T.H."/>
            <person name="Tokishita S."/>
            <person name="Aerts A."/>
            <person name="Arnold G.J."/>
            <person name="Basu M.K."/>
            <person name="Bauer D.J."/>
            <person name="Caceres C.E."/>
            <person name="Carmel L."/>
            <person name="Casola C."/>
            <person name="Choi J.H."/>
            <person name="Detter J.C."/>
            <person name="Dong Q."/>
            <person name="Dusheyko S."/>
            <person name="Eads B.D."/>
            <person name="Frohlich T."/>
            <person name="Geiler-Samerotte K.A."/>
            <person name="Gerlach D."/>
            <person name="Hatcher P."/>
            <person name="Jogdeo S."/>
            <person name="Krijgsveld J."/>
            <person name="Kriventseva E.V."/>
            <person name="Kultz D."/>
            <person name="Laforsch C."/>
            <person name="Lindquist E."/>
            <person name="Lopez J."/>
            <person name="Manak J.R."/>
            <person name="Muller J."/>
            <person name="Pangilinan J."/>
            <person name="Patwardhan R.P."/>
            <person name="Pitluck S."/>
            <person name="Pritham E.J."/>
            <person name="Rechtsteiner A."/>
            <person name="Rho M."/>
            <person name="Rogozin I.B."/>
            <person name="Sakarya O."/>
            <person name="Salamov A."/>
            <person name="Schaack S."/>
            <person name="Shapiro H."/>
            <person name="Shiga Y."/>
            <person name="Skalitzky C."/>
            <person name="Smith Z."/>
            <person name="Souvorov A."/>
            <person name="Sung W."/>
            <person name="Tang Z."/>
            <person name="Tsuchiya D."/>
            <person name="Tu H."/>
            <person name="Vos H."/>
            <person name="Wang M."/>
            <person name="Wolf Y.I."/>
            <person name="Yamagata H."/>
            <person name="Yamada T."/>
            <person name="Ye Y."/>
            <person name="Shaw J.R."/>
            <person name="Andrews J."/>
            <person name="Crease T.J."/>
            <person name="Tang H."/>
            <person name="Lucas S.M."/>
            <person name="Robertson H.M."/>
            <person name="Bork P."/>
            <person name="Koonin E.V."/>
            <person name="Zdobnov E.M."/>
            <person name="Grigoriev I.V."/>
            <person name="Lynch M."/>
            <person name="Boore J.L."/>
        </authorList>
    </citation>
    <scope>NUCLEOTIDE SEQUENCE [LARGE SCALE GENOMIC DNA]</scope>
</reference>
<dbReference type="OMA" id="ALIHINC"/>
<evidence type="ECO:0008006" key="3">
    <source>
        <dbReference type="Google" id="ProtNLM"/>
    </source>
</evidence>
<keyword evidence="2" id="KW-1185">Reference proteome</keyword>
<evidence type="ECO:0000313" key="1">
    <source>
        <dbReference type="EMBL" id="EFX66944.1"/>
    </source>
</evidence>
<dbReference type="KEGG" id="dpx:DAPPUDRAFT_331578"/>
<dbReference type="GO" id="GO:0003676">
    <property type="term" value="F:nucleic acid binding"/>
    <property type="evidence" value="ECO:0007669"/>
    <property type="project" value="InterPro"/>
</dbReference>
<dbReference type="InterPro" id="IPR036397">
    <property type="entry name" value="RNaseH_sf"/>
</dbReference>
<protein>
    <recommendedName>
        <fullName evidence="3">Tc1-like transposase DDE domain-containing protein</fullName>
    </recommendedName>
</protein>
<name>E9HMV1_DAPPU</name>
<dbReference type="AlphaFoldDB" id="E9HMV1"/>
<dbReference type="STRING" id="6669.E9HMV1"/>
<organism evidence="1 2">
    <name type="scientific">Daphnia pulex</name>
    <name type="common">Water flea</name>
    <dbReference type="NCBI Taxonomy" id="6669"/>
    <lineage>
        <taxon>Eukaryota</taxon>
        <taxon>Metazoa</taxon>
        <taxon>Ecdysozoa</taxon>
        <taxon>Arthropoda</taxon>
        <taxon>Crustacea</taxon>
        <taxon>Branchiopoda</taxon>
        <taxon>Diplostraca</taxon>
        <taxon>Cladocera</taxon>
        <taxon>Anomopoda</taxon>
        <taxon>Daphniidae</taxon>
        <taxon>Daphnia</taxon>
    </lineage>
</organism>
<dbReference type="Proteomes" id="UP000000305">
    <property type="component" value="Unassembled WGS sequence"/>
</dbReference>
<dbReference type="Gene3D" id="3.30.420.10">
    <property type="entry name" value="Ribonuclease H-like superfamily/Ribonuclease H"/>
    <property type="match status" value="1"/>
</dbReference>
<dbReference type="HOGENOM" id="CLU_033666_12_6_1"/>
<dbReference type="eggNOG" id="KOG4740">
    <property type="taxonomic scope" value="Eukaryota"/>
</dbReference>
<dbReference type="InParanoid" id="E9HMV1"/>
<evidence type="ECO:0000313" key="2">
    <source>
        <dbReference type="Proteomes" id="UP000000305"/>
    </source>
</evidence>
<gene>
    <name evidence="1" type="ORF">DAPPUDRAFT_331578</name>
</gene>
<sequence>MQYLSNKTNYGTLIVMERPPQSPDLNPIEQLWDHLDRQLRLKPATNVDKTFATLQNIWSKIGQDVLEVYVNSMSSRCMAVIAAKGGHTIYYLCFT</sequence>
<proteinExistence type="predicted"/>
<dbReference type="OrthoDB" id="6368480at2759"/>
<accession>E9HMV1</accession>
<dbReference type="EMBL" id="GL732690">
    <property type="protein sequence ID" value="EFX66944.1"/>
    <property type="molecule type" value="Genomic_DNA"/>
</dbReference>
<dbReference type="PhylomeDB" id="E9HMV1"/>